<dbReference type="InterPro" id="IPR012340">
    <property type="entry name" value="NA-bd_OB-fold"/>
</dbReference>
<feature type="compositionally biased region" description="Low complexity" evidence="1">
    <location>
        <begin position="37"/>
        <end position="48"/>
    </location>
</feature>
<dbReference type="SMART" id="SM00316">
    <property type="entry name" value="S1"/>
    <property type="match status" value="1"/>
</dbReference>
<sequence length="672" mass="71647">MSGDGKGKRKGPPGGSKPASKKKKAHRKGTGPGGPKKGAAAGSSGGPKSARKPGAHRPSASGRGDEGGPVERPAAPRTSGRSRQAEPAAAGETVVCRLEHRGRQLSAVPFFARGPRIPIERARDGGPDDLVLLQTPRSARGAPKVLRVLGKPDNASVVIEALMLDRGLARRFPPGVEKAAEEARDAGRAGQLDHIGGAAREDLRRLTTFTIDPVTAKDFDDAISAEAIAPGHWRVWVHIADVSAFVRPGSAVDREAYRRATSVYVPGKVEPMLPGQLSNDACSLRQDVDRLAVTAELEVRGDSVVKARFFRSTIRSDQRLDYDRVDRIFAGIERAEEPWAEPLAAARGAAAALGSRRAGDALSIESAEPQFSFDRAGHVDGAQVGVQTESHTLIEHLMVATNEAVARLLSDRSVSSLYRVHEKPDGARVERLVEQLASLDVATPAVPEHITPDIAARAIVEASRLIDQHATRTGHGRRALTSLLLRSLKQAHYAPKNLGHAGLGLTHYAHFTSPIRRYPDLIAHRALLSAIGAGEDAPRGSAMDEAAVTTSARERDAMKIERAADDVARCFLLERELFEGSGGTGRPFPGEVVGIIEAGAFVSFGGPDSRAPGGYEGMLPVRRMHGDWWNLNEAGTILSGAVSKESIRLGDAFTVSVHRIDAPRGRVDLDLS</sequence>
<dbReference type="KEGG" id="parq:DSM112329_01630"/>
<feature type="domain" description="S1 motif" evidence="2">
    <location>
        <begin position="585"/>
        <end position="672"/>
    </location>
</feature>
<name>A0AAU7ASZ9_9ACTN</name>
<dbReference type="PANTHER" id="PTHR23355">
    <property type="entry name" value="RIBONUCLEASE"/>
    <property type="match status" value="1"/>
</dbReference>
<evidence type="ECO:0000259" key="2">
    <source>
        <dbReference type="PROSITE" id="PS50126"/>
    </source>
</evidence>
<dbReference type="Gene3D" id="2.40.50.140">
    <property type="entry name" value="Nucleic acid-binding proteins"/>
    <property type="match status" value="1"/>
</dbReference>
<dbReference type="GO" id="GO:0004540">
    <property type="term" value="F:RNA nuclease activity"/>
    <property type="evidence" value="ECO:0007669"/>
    <property type="project" value="InterPro"/>
</dbReference>
<dbReference type="InterPro" id="IPR003029">
    <property type="entry name" value="S1_domain"/>
</dbReference>
<dbReference type="RefSeq" id="WP_354701318.1">
    <property type="nucleotide sequence ID" value="NZ_CP114014.1"/>
</dbReference>
<feature type="region of interest" description="Disordered" evidence="1">
    <location>
        <begin position="1"/>
        <end position="89"/>
    </location>
</feature>
<dbReference type="InterPro" id="IPR050180">
    <property type="entry name" value="RNR_Ribonuclease"/>
</dbReference>
<dbReference type="GO" id="GO:0003723">
    <property type="term" value="F:RNA binding"/>
    <property type="evidence" value="ECO:0007669"/>
    <property type="project" value="InterPro"/>
</dbReference>
<dbReference type="SUPFAM" id="SSF50249">
    <property type="entry name" value="Nucleic acid-binding proteins"/>
    <property type="match status" value="2"/>
</dbReference>
<evidence type="ECO:0000313" key="3">
    <source>
        <dbReference type="EMBL" id="XAY04793.1"/>
    </source>
</evidence>
<proteinExistence type="predicted"/>
<dbReference type="GO" id="GO:0005829">
    <property type="term" value="C:cytosol"/>
    <property type="evidence" value="ECO:0007669"/>
    <property type="project" value="TreeGrafter"/>
</dbReference>
<accession>A0AAU7ASZ9</accession>
<dbReference type="EMBL" id="CP114014">
    <property type="protein sequence ID" value="XAY04793.1"/>
    <property type="molecule type" value="Genomic_DNA"/>
</dbReference>
<dbReference type="PROSITE" id="PS50126">
    <property type="entry name" value="S1"/>
    <property type="match status" value="1"/>
</dbReference>
<gene>
    <name evidence="3" type="ORF">DSM112329_01630</name>
</gene>
<dbReference type="GO" id="GO:0006402">
    <property type="term" value="P:mRNA catabolic process"/>
    <property type="evidence" value="ECO:0007669"/>
    <property type="project" value="TreeGrafter"/>
</dbReference>
<feature type="compositionally biased region" description="Basic residues" evidence="1">
    <location>
        <begin position="19"/>
        <end position="29"/>
    </location>
</feature>
<reference evidence="3" key="1">
    <citation type="submission" date="2022-12" db="EMBL/GenBank/DDBJ databases">
        <title>Paraconexibacter alkalitolerans sp. nov. and Baekduia alba sp. nov., isolated from soil and emended description of the genera Paraconexibacter (Chun et al., 2020) and Baekduia (An et al., 2020).</title>
        <authorList>
            <person name="Vieira S."/>
            <person name="Huber K.J."/>
            <person name="Geppert A."/>
            <person name="Wolf J."/>
            <person name="Neumann-Schaal M."/>
            <person name="Muesken M."/>
            <person name="Overmann J."/>
        </authorList>
    </citation>
    <scope>NUCLEOTIDE SEQUENCE</scope>
    <source>
        <strain evidence="3">AEG42_29</strain>
    </source>
</reference>
<dbReference type="PANTHER" id="PTHR23355:SF9">
    <property type="entry name" value="DIS3-LIKE EXONUCLEASE 2"/>
    <property type="match status" value="1"/>
</dbReference>
<organism evidence="3">
    <name type="scientific">Paraconexibacter sp. AEG42_29</name>
    <dbReference type="NCBI Taxonomy" id="2997339"/>
    <lineage>
        <taxon>Bacteria</taxon>
        <taxon>Bacillati</taxon>
        <taxon>Actinomycetota</taxon>
        <taxon>Thermoleophilia</taxon>
        <taxon>Solirubrobacterales</taxon>
        <taxon>Paraconexibacteraceae</taxon>
        <taxon>Paraconexibacter</taxon>
    </lineage>
</organism>
<dbReference type="SMART" id="SM00955">
    <property type="entry name" value="RNB"/>
    <property type="match status" value="1"/>
</dbReference>
<dbReference type="AlphaFoldDB" id="A0AAU7ASZ9"/>
<evidence type="ECO:0000256" key="1">
    <source>
        <dbReference type="SAM" id="MobiDB-lite"/>
    </source>
</evidence>
<dbReference type="Pfam" id="PF00773">
    <property type="entry name" value="RNB"/>
    <property type="match status" value="1"/>
</dbReference>
<protein>
    <submittedName>
        <fullName evidence="3">Nuclease</fullName>
    </submittedName>
</protein>
<dbReference type="InterPro" id="IPR001900">
    <property type="entry name" value="RNase_II/R"/>
</dbReference>